<dbReference type="WBParaSite" id="PSU_v2.g2726.t1">
    <property type="protein sequence ID" value="PSU_v2.g2726.t1"/>
    <property type="gene ID" value="PSU_v2.g2726"/>
</dbReference>
<evidence type="ECO:0000313" key="6">
    <source>
        <dbReference type="WBParaSite" id="PSU_v2.g2726.t1"/>
    </source>
</evidence>
<sequence>MILKISFIFIAFCFCKKITNASSFEKETVHDFLDHPHFKQVLTDFIDAGHDLIMGKEEKEILMLQIMFKNNEYIHASMHSGMAKFLVEYMNSKNPDLQFQALKAVSKAAPLNVQYAEEIVDEGAVKVLIKNLHSKNPKIVVESFKAIGSIIFKNPELRDQFLKFGLAEHLVEFVLLETPKEVLIQITHIIMLLALNQEKTPISKETVKTLLPAFRDLIHDSNPKIVKDITWALVFLTDGGNKQYNINFKKETVEDLFKLVFDGNYSIRSGAIGVISNIINGSNAQTKMALDNGILKLLPELLMQENDPLKEDPPTIINDSLLILEKLFAASDTQAKAIFDTGIMPLIIYHLARGSQEERHEAAWVVSAATSVGNKTHISKMVDSNVVIPLCKVLIEANSTSANLVEVILKGLNEILKKSEADRIEEIYQSLEKCGGIEIVAFVGEHGNDMTTEFADKILRTFCSAEIEAVCKASAS</sequence>
<evidence type="ECO:0000256" key="3">
    <source>
        <dbReference type="ARBA" id="ARBA00022927"/>
    </source>
</evidence>
<name>A0A914YPG4_9BILA</name>
<proteinExistence type="inferred from homology"/>
<organism evidence="5 6">
    <name type="scientific">Panagrolaimus superbus</name>
    <dbReference type="NCBI Taxonomy" id="310955"/>
    <lineage>
        <taxon>Eukaryota</taxon>
        <taxon>Metazoa</taxon>
        <taxon>Ecdysozoa</taxon>
        <taxon>Nematoda</taxon>
        <taxon>Chromadorea</taxon>
        <taxon>Rhabditida</taxon>
        <taxon>Tylenchina</taxon>
        <taxon>Panagrolaimomorpha</taxon>
        <taxon>Panagrolaimoidea</taxon>
        <taxon>Panagrolaimidae</taxon>
        <taxon>Panagrolaimus</taxon>
    </lineage>
</organism>
<dbReference type="InterPro" id="IPR016024">
    <property type="entry name" value="ARM-type_fold"/>
</dbReference>
<dbReference type="SUPFAM" id="SSF48371">
    <property type="entry name" value="ARM repeat"/>
    <property type="match status" value="1"/>
</dbReference>
<keyword evidence="2" id="KW-0813">Transport</keyword>
<reference evidence="6" key="1">
    <citation type="submission" date="2022-11" db="UniProtKB">
        <authorList>
            <consortium name="WormBaseParasite"/>
        </authorList>
    </citation>
    <scope>IDENTIFICATION</scope>
</reference>
<protein>
    <submittedName>
        <fullName evidence="6">Uncharacterized protein</fullName>
    </submittedName>
</protein>
<keyword evidence="5" id="KW-1185">Reference proteome</keyword>
<keyword evidence="4" id="KW-0732">Signal</keyword>
<dbReference type="Proteomes" id="UP000887577">
    <property type="component" value="Unplaced"/>
</dbReference>
<accession>A0A914YPG4</accession>
<comment type="similarity">
    <text evidence="1">Belongs to the importin alpha family.</text>
</comment>
<evidence type="ECO:0000313" key="5">
    <source>
        <dbReference type="Proteomes" id="UP000887577"/>
    </source>
</evidence>
<dbReference type="AlphaFoldDB" id="A0A914YPG4"/>
<dbReference type="GO" id="GO:0015031">
    <property type="term" value="P:protein transport"/>
    <property type="evidence" value="ECO:0007669"/>
    <property type="project" value="UniProtKB-KW"/>
</dbReference>
<dbReference type="Gene3D" id="1.25.10.10">
    <property type="entry name" value="Leucine-rich Repeat Variant"/>
    <property type="match status" value="1"/>
</dbReference>
<feature type="signal peptide" evidence="4">
    <location>
        <begin position="1"/>
        <end position="21"/>
    </location>
</feature>
<evidence type="ECO:0000256" key="1">
    <source>
        <dbReference type="ARBA" id="ARBA00010394"/>
    </source>
</evidence>
<dbReference type="PANTHER" id="PTHR23316">
    <property type="entry name" value="IMPORTIN ALPHA"/>
    <property type="match status" value="1"/>
</dbReference>
<evidence type="ECO:0000256" key="4">
    <source>
        <dbReference type="SAM" id="SignalP"/>
    </source>
</evidence>
<feature type="chain" id="PRO_5037022569" evidence="4">
    <location>
        <begin position="22"/>
        <end position="476"/>
    </location>
</feature>
<dbReference type="InterPro" id="IPR000225">
    <property type="entry name" value="Armadillo"/>
</dbReference>
<evidence type="ECO:0000256" key="2">
    <source>
        <dbReference type="ARBA" id="ARBA00022448"/>
    </source>
</evidence>
<dbReference type="SMART" id="SM00185">
    <property type="entry name" value="ARM"/>
    <property type="match status" value="6"/>
</dbReference>
<keyword evidence="3" id="KW-0653">Protein transport</keyword>
<dbReference type="InterPro" id="IPR011989">
    <property type="entry name" value="ARM-like"/>
</dbReference>